<keyword evidence="3" id="KW-1185">Reference proteome</keyword>
<dbReference type="InterPro" id="IPR011009">
    <property type="entry name" value="Kinase-like_dom_sf"/>
</dbReference>
<dbReference type="SUPFAM" id="SSF56112">
    <property type="entry name" value="Protein kinase-like (PK-like)"/>
    <property type="match status" value="1"/>
</dbReference>
<feature type="transmembrane region" description="Helical" evidence="1">
    <location>
        <begin position="571"/>
        <end position="590"/>
    </location>
</feature>
<proteinExistence type="predicted"/>
<evidence type="ECO:0000256" key="1">
    <source>
        <dbReference type="SAM" id="Phobius"/>
    </source>
</evidence>
<organism evidence="2 3">
    <name type="scientific">Mycena sanguinolenta</name>
    <dbReference type="NCBI Taxonomy" id="230812"/>
    <lineage>
        <taxon>Eukaryota</taxon>
        <taxon>Fungi</taxon>
        <taxon>Dikarya</taxon>
        <taxon>Basidiomycota</taxon>
        <taxon>Agaricomycotina</taxon>
        <taxon>Agaricomycetes</taxon>
        <taxon>Agaricomycetidae</taxon>
        <taxon>Agaricales</taxon>
        <taxon>Marasmiineae</taxon>
        <taxon>Mycenaceae</taxon>
        <taxon>Mycena</taxon>
    </lineage>
</organism>
<evidence type="ECO:0008006" key="4">
    <source>
        <dbReference type="Google" id="ProtNLM"/>
    </source>
</evidence>
<dbReference type="OrthoDB" id="2951054at2759"/>
<keyword evidence="1" id="KW-0812">Transmembrane</keyword>
<name>A0A8H6ZAZ9_9AGAR</name>
<comment type="caution">
    <text evidence="2">The sequence shown here is derived from an EMBL/GenBank/DDBJ whole genome shotgun (WGS) entry which is preliminary data.</text>
</comment>
<keyword evidence="1" id="KW-0472">Membrane</keyword>
<dbReference type="EMBL" id="JACAZH010000002">
    <property type="protein sequence ID" value="KAF7374204.1"/>
    <property type="molecule type" value="Genomic_DNA"/>
</dbReference>
<evidence type="ECO:0000313" key="3">
    <source>
        <dbReference type="Proteomes" id="UP000623467"/>
    </source>
</evidence>
<reference evidence="2" key="1">
    <citation type="submission" date="2020-05" db="EMBL/GenBank/DDBJ databases">
        <title>Mycena genomes resolve the evolution of fungal bioluminescence.</title>
        <authorList>
            <person name="Tsai I.J."/>
        </authorList>
    </citation>
    <scope>NUCLEOTIDE SEQUENCE</scope>
    <source>
        <strain evidence="2">160909Yilan</strain>
    </source>
</reference>
<protein>
    <recommendedName>
        <fullName evidence="4">Protein kinase domain-containing protein</fullName>
    </recommendedName>
</protein>
<dbReference type="Proteomes" id="UP000623467">
    <property type="component" value="Unassembled WGS sequence"/>
</dbReference>
<keyword evidence="1" id="KW-1133">Transmembrane helix</keyword>
<sequence length="592" mass="66128">MPTAFRGPRQCTKGKTINIFGGTGGNGGGGVHGGSGGLGEGPRVKIVAGGKIMTINKNYSVATNAPSGCSVYVAETDHDTDSQTGFRTLALGDIDLQQEIRVNSYGVVRKLYSAKIGGKNPNVTVAIYQGSGAEQEWRRDVKKYMAIRHPNIVQLYAIAMCGNIHAAVFYDDLIPVRQFLGLYKHSHLSTVYIYAYIDNEFEGLQDYFQTIFGHSLWHDDCTFLIRCSTGRFCVDLVPGEVLIYYPSSELSTQQGLQFLSAQIMEATVIDSLALDQYHNLCYREFSETRFMSVSRSVTVNIGSVFHCPSDNTFDDMVEIAWLPNIGLWRPASWHSSTSSFGELMPDGWTRFNSRDIEDATASVEFATSTSSQYWLSQANHIFSALHILSDFQHYVVPGRIEFQLTISTNEADTPMGFLFLCPPEDFRAEKSSLKWPDYPAYWSLNPSGAERLTLEEAISLGFASFQLRTQSYGKSWDASVYAGLRQLHRGKGFDPDSQDLARHLGCPPYQLSGPLAHIDDEYSEDGDDTNHCSTHEEFENVLESTLMNPILFTPPLTTNWVKILISITFRLVMNLVLSLILFLVLFEVLYEI</sequence>
<gene>
    <name evidence="2" type="ORF">MSAN_00302500</name>
</gene>
<evidence type="ECO:0000313" key="2">
    <source>
        <dbReference type="EMBL" id="KAF7374204.1"/>
    </source>
</evidence>
<accession>A0A8H6ZAZ9</accession>
<dbReference type="AlphaFoldDB" id="A0A8H6ZAZ9"/>